<dbReference type="InterPro" id="IPR036322">
    <property type="entry name" value="WD40_repeat_dom_sf"/>
</dbReference>
<dbReference type="PROSITE" id="PS50294">
    <property type="entry name" value="WD_REPEATS_REGION"/>
    <property type="match status" value="1"/>
</dbReference>
<dbReference type="GO" id="GO:0005634">
    <property type="term" value="C:nucleus"/>
    <property type="evidence" value="ECO:0007669"/>
    <property type="project" value="UniProtKB-SubCell"/>
</dbReference>
<dbReference type="SUPFAM" id="SSF50978">
    <property type="entry name" value="WD40 repeat-like"/>
    <property type="match status" value="1"/>
</dbReference>
<dbReference type="Gene3D" id="2.130.10.10">
    <property type="entry name" value="YVTN repeat-like/Quinoprotein amine dehydrogenase"/>
    <property type="match status" value="1"/>
</dbReference>
<comment type="similarity">
    <text evidence="2">Belongs to the WD repeat Groucho/TLE family.</text>
</comment>
<dbReference type="Pfam" id="PF00400">
    <property type="entry name" value="WD40"/>
    <property type="match status" value="4"/>
</dbReference>
<dbReference type="InterPro" id="IPR005617">
    <property type="entry name" value="Groucho/TLE_N"/>
</dbReference>
<dbReference type="GO" id="GO:0003714">
    <property type="term" value="F:transcription corepressor activity"/>
    <property type="evidence" value="ECO:0007669"/>
    <property type="project" value="TreeGrafter"/>
</dbReference>
<feature type="compositionally biased region" description="Basic and acidic residues" evidence="7">
    <location>
        <begin position="201"/>
        <end position="227"/>
    </location>
</feature>
<feature type="region of interest" description="Disordered" evidence="7">
    <location>
        <begin position="66"/>
        <end position="86"/>
    </location>
</feature>
<dbReference type="PANTHER" id="PTHR10814">
    <property type="entry name" value="TRANSDUCIN-LIKE ENHANCER PROTEIN"/>
    <property type="match status" value="1"/>
</dbReference>
<feature type="compositionally biased region" description="Polar residues" evidence="7">
    <location>
        <begin position="174"/>
        <end position="183"/>
    </location>
</feature>
<evidence type="ECO:0000259" key="8">
    <source>
        <dbReference type="Pfam" id="PF03920"/>
    </source>
</evidence>
<sequence length="724" mass="77898">MYPQGRHPVTYKQPLHAAPLRLKQKTWTGYSERGTGAENNWHSGYSCGLGSWRLWVQVPGSPAARPALQVHSAGDSRQDQGGVPVPASTVPQYYEMSYGLNIEMHKQAEIVKRLSVICAQIIPFLSQEHQQQVAQAVERAKQVTMAELNAIIGAEIVKRLSVICAQIIPFLSQESKSVSSTDSQRAEEKQGPSGGEYGGEGSREGKRRRCEDKDPQHYDSDADKSDDNLVVDVSNEEPSSPSGSQPHSPHGNGLDQAPHLRKETPTSPPGSPHSTPGKNREPAQVEKPGSPTSKSTSPSPLRDAPTPPGPGPSSASCLRLVTCKPSPADPLGLRSPLVSGSYPAHFGVLSHTGLNGELSSPGSYGGLHVSPQSSSVAGYARSPMVAYESRPNLRTPGLPSTLPAVTGGKPAYSFHVSADGQMQPVPFPPDALIGPGIPRHARQVHTLSHGDVVCAVTISNSTRHVYTGGKGCVKNRDNYIRSCKLLPDGRTLIVGGEASTLSIWDLATPTPRIKAELTSSAPACYALAISPDAKVCFSCCSDGNIVVWDLQNQTLVRQFQGHTDGASCIDISNDGTKLWTGGLDNTVRCWDLREGRQLQQHDFTSQIFSLGYCPTGEWLAVGMESSNVEVLHVSKPDKYQLHLHESCVLSLKFASCGKWFVSTGKDNLLNAWRTPYGASIFQLCTGAGKWFVSTGKDNLLNAWRTPYGASIFQVNESHKGSRVV</sequence>
<name>A0A444UAI1_ACIRT</name>
<dbReference type="PROSITE" id="PS00678">
    <property type="entry name" value="WD_REPEATS_1"/>
    <property type="match status" value="1"/>
</dbReference>
<keyword evidence="5" id="KW-0539">Nucleus</keyword>
<evidence type="ECO:0000313" key="10">
    <source>
        <dbReference type="Proteomes" id="UP000289886"/>
    </source>
</evidence>
<evidence type="ECO:0000256" key="3">
    <source>
        <dbReference type="ARBA" id="ARBA00022574"/>
    </source>
</evidence>
<evidence type="ECO:0000313" key="9">
    <source>
        <dbReference type="EMBL" id="RXM32175.1"/>
    </source>
</evidence>
<dbReference type="AlphaFoldDB" id="A0A444UAI1"/>
<evidence type="ECO:0000256" key="2">
    <source>
        <dbReference type="ARBA" id="ARBA00005969"/>
    </source>
</evidence>
<evidence type="ECO:0000256" key="4">
    <source>
        <dbReference type="ARBA" id="ARBA00022737"/>
    </source>
</evidence>
<feature type="domain" description="Groucho/TLE N-terminal Q-rich" evidence="8">
    <location>
        <begin position="93"/>
        <end position="153"/>
    </location>
</feature>
<keyword evidence="4" id="KW-0677">Repeat</keyword>
<dbReference type="EMBL" id="SCEB01214939">
    <property type="protein sequence ID" value="RXM32175.1"/>
    <property type="molecule type" value="Genomic_DNA"/>
</dbReference>
<gene>
    <name evidence="9" type="ORF">EOD39_6352</name>
</gene>
<dbReference type="Proteomes" id="UP000289886">
    <property type="component" value="Unassembled WGS sequence"/>
</dbReference>
<dbReference type="InterPro" id="IPR019775">
    <property type="entry name" value="WD40_repeat_CS"/>
</dbReference>
<dbReference type="InterPro" id="IPR015943">
    <property type="entry name" value="WD40/YVTN_repeat-like_dom_sf"/>
</dbReference>
<feature type="region of interest" description="Disordered" evidence="7">
    <location>
        <begin position="174"/>
        <end position="318"/>
    </location>
</feature>
<dbReference type="FunFam" id="2.130.10.10:FF:001072">
    <property type="entry name" value="Transcription factor unc-37"/>
    <property type="match status" value="1"/>
</dbReference>
<accession>A0A444UAI1</accession>
<feature type="compositionally biased region" description="Low complexity" evidence="7">
    <location>
        <begin position="236"/>
        <end position="252"/>
    </location>
</feature>
<protein>
    <submittedName>
        <fullName evidence="9">Transducin-like enhancer protein 4</fullName>
    </submittedName>
</protein>
<dbReference type="GO" id="GO:0090090">
    <property type="term" value="P:negative regulation of canonical Wnt signaling pathway"/>
    <property type="evidence" value="ECO:0007669"/>
    <property type="project" value="TreeGrafter"/>
</dbReference>
<dbReference type="SMART" id="SM00320">
    <property type="entry name" value="WD40"/>
    <property type="match status" value="5"/>
</dbReference>
<evidence type="ECO:0000256" key="6">
    <source>
        <dbReference type="PROSITE-ProRule" id="PRU00221"/>
    </source>
</evidence>
<dbReference type="PROSITE" id="PS50082">
    <property type="entry name" value="WD_REPEATS_2"/>
    <property type="match status" value="4"/>
</dbReference>
<dbReference type="InterPro" id="IPR001680">
    <property type="entry name" value="WD40_rpt"/>
</dbReference>
<dbReference type="PRINTS" id="PR01850">
    <property type="entry name" value="GROUCHOFAMLY"/>
</dbReference>
<feature type="repeat" description="WD" evidence="6">
    <location>
        <begin position="559"/>
        <end position="600"/>
    </location>
</feature>
<evidence type="ECO:0000256" key="5">
    <source>
        <dbReference type="ARBA" id="ARBA00023242"/>
    </source>
</evidence>
<feature type="repeat" description="WD" evidence="6">
    <location>
        <begin position="517"/>
        <end position="558"/>
    </location>
</feature>
<evidence type="ECO:0000256" key="7">
    <source>
        <dbReference type="SAM" id="MobiDB-lite"/>
    </source>
</evidence>
<comment type="subcellular location">
    <subcellularLocation>
        <location evidence="1">Nucleus</location>
    </subcellularLocation>
</comment>
<dbReference type="Pfam" id="PF03920">
    <property type="entry name" value="TLE_N"/>
    <property type="match status" value="1"/>
</dbReference>
<keyword evidence="10" id="KW-1185">Reference proteome</keyword>
<keyword evidence="3 6" id="KW-0853">WD repeat</keyword>
<reference evidence="9 10" key="1">
    <citation type="submission" date="2019-01" db="EMBL/GenBank/DDBJ databases">
        <title>Draft Genome and Complete Hox-Cluster Characterization of the Sterlet Sturgeon (Acipenser ruthenus).</title>
        <authorList>
            <person name="Wei Q."/>
        </authorList>
    </citation>
    <scope>NUCLEOTIDE SEQUENCE [LARGE SCALE GENOMIC DNA]</scope>
    <source>
        <strain evidence="9">WHYD16114868_AA</strain>
        <tissue evidence="9">Blood</tissue>
    </source>
</reference>
<organism evidence="9 10">
    <name type="scientific">Acipenser ruthenus</name>
    <name type="common">Sterlet sturgeon</name>
    <dbReference type="NCBI Taxonomy" id="7906"/>
    <lineage>
        <taxon>Eukaryota</taxon>
        <taxon>Metazoa</taxon>
        <taxon>Chordata</taxon>
        <taxon>Craniata</taxon>
        <taxon>Vertebrata</taxon>
        <taxon>Euteleostomi</taxon>
        <taxon>Actinopterygii</taxon>
        <taxon>Chondrostei</taxon>
        <taxon>Acipenseriformes</taxon>
        <taxon>Acipenseridae</taxon>
        <taxon>Acipenser</taxon>
    </lineage>
</organism>
<proteinExistence type="inferred from homology"/>
<comment type="caution">
    <text evidence="9">The sequence shown here is derived from an EMBL/GenBank/DDBJ whole genome shotgun (WGS) entry which is preliminary data.</text>
</comment>
<dbReference type="GO" id="GO:0005667">
    <property type="term" value="C:transcription regulator complex"/>
    <property type="evidence" value="ECO:0007669"/>
    <property type="project" value="TreeGrafter"/>
</dbReference>
<feature type="repeat" description="WD" evidence="6">
    <location>
        <begin position="473"/>
        <end position="508"/>
    </location>
</feature>
<dbReference type="InterPro" id="IPR009146">
    <property type="entry name" value="Groucho_enhance"/>
</dbReference>
<feature type="compositionally biased region" description="Low complexity" evidence="7">
    <location>
        <begin position="287"/>
        <end position="300"/>
    </location>
</feature>
<feature type="repeat" description="WD" evidence="6">
    <location>
        <begin position="641"/>
        <end position="672"/>
    </location>
</feature>
<dbReference type="PANTHER" id="PTHR10814:SF32">
    <property type="entry name" value="TRANSDUCIN-LIKE ENHANCER PROTEIN 4 ISOFORM X1"/>
    <property type="match status" value="1"/>
</dbReference>
<evidence type="ECO:0000256" key="1">
    <source>
        <dbReference type="ARBA" id="ARBA00004123"/>
    </source>
</evidence>